<dbReference type="PANTHER" id="PTHR43428:SF1">
    <property type="entry name" value="ARSENATE REDUCTASE"/>
    <property type="match status" value="1"/>
</dbReference>
<dbReference type="GeneID" id="98159090"/>
<dbReference type="Pfam" id="PF01451">
    <property type="entry name" value="LMWPc"/>
    <property type="match status" value="1"/>
</dbReference>
<dbReference type="RefSeq" id="XP_070905912.1">
    <property type="nucleotide sequence ID" value="XM_071043926.1"/>
</dbReference>
<feature type="domain" description="Phosphotyrosine protein phosphatase I" evidence="2">
    <location>
        <begin position="5"/>
        <end position="122"/>
    </location>
</feature>
<dbReference type="InterPro" id="IPR036196">
    <property type="entry name" value="Ptyr_pPase_sf"/>
</dbReference>
<reference evidence="3 4" key="1">
    <citation type="submission" date="2024-07" db="EMBL/GenBank/DDBJ databases">
        <title>Section-level genome sequencing and comparative genomics of Aspergillus sections Usti and Cavernicolus.</title>
        <authorList>
            <consortium name="Lawrence Berkeley National Laboratory"/>
            <person name="Nybo J.L."/>
            <person name="Vesth T.C."/>
            <person name="Theobald S."/>
            <person name="Frisvad J.C."/>
            <person name="Larsen T.O."/>
            <person name="Kjaerboelling I."/>
            <person name="Rothschild-Mancinelli K."/>
            <person name="Lyhne E.K."/>
            <person name="Kogle M.E."/>
            <person name="Barry K."/>
            <person name="Clum A."/>
            <person name="Na H."/>
            <person name="Ledsgaard L."/>
            <person name="Lin J."/>
            <person name="Lipzen A."/>
            <person name="Kuo A."/>
            <person name="Riley R."/>
            <person name="Mondo S."/>
            <person name="LaButti K."/>
            <person name="Haridas S."/>
            <person name="Pangalinan J."/>
            <person name="Salamov A.A."/>
            <person name="Simmons B.A."/>
            <person name="Magnuson J.K."/>
            <person name="Chen J."/>
            <person name="Drula E."/>
            <person name="Henrissat B."/>
            <person name="Wiebenga A."/>
            <person name="Lubbers R.J."/>
            <person name="Gomes A.C."/>
            <person name="Macurrencykelacurrency M.R."/>
            <person name="Stajich J."/>
            <person name="Grigoriev I.V."/>
            <person name="Mortensen U.H."/>
            <person name="De vries R.P."/>
            <person name="Baker S.E."/>
            <person name="Andersen M.R."/>
        </authorList>
    </citation>
    <scope>NUCLEOTIDE SEQUENCE [LARGE SCALE GENOMIC DNA]</scope>
    <source>
        <strain evidence="3 4">CBS 756.74</strain>
    </source>
</reference>
<protein>
    <submittedName>
        <fullName evidence="3">Phosphotyrosine protein phosphatase I superfamily</fullName>
    </submittedName>
</protein>
<evidence type="ECO:0000256" key="1">
    <source>
        <dbReference type="ARBA" id="ARBA00022849"/>
    </source>
</evidence>
<evidence type="ECO:0000313" key="3">
    <source>
        <dbReference type="EMBL" id="KAL2861822.1"/>
    </source>
</evidence>
<evidence type="ECO:0000259" key="2">
    <source>
        <dbReference type="SMART" id="SM00226"/>
    </source>
</evidence>
<organism evidence="3 4">
    <name type="scientific">Aspergillus pseudodeflectus</name>
    <dbReference type="NCBI Taxonomy" id="176178"/>
    <lineage>
        <taxon>Eukaryota</taxon>
        <taxon>Fungi</taxon>
        <taxon>Dikarya</taxon>
        <taxon>Ascomycota</taxon>
        <taxon>Pezizomycotina</taxon>
        <taxon>Eurotiomycetes</taxon>
        <taxon>Eurotiomycetidae</taxon>
        <taxon>Eurotiales</taxon>
        <taxon>Aspergillaceae</taxon>
        <taxon>Aspergillus</taxon>
        <taxon>Aspergillus subgen. Nidulantes</taxon>
    </lineage>
</organism>
<keyword evidence="4" id="KW-1185">Reference proteome</keyword>
<dbReference type="SMART" id="SM00226">
    <property type="entry name" value="LMWPc"/>
    <property type="match status" value="1"/>
</dbReference>
<name>A0ABR4LEI7_9EURO</name>
<dbReference type="PANTHER" id="PTHR43428">
    <property type="entry name" value="ARSENATE REDUCTASE"/>
    <property type="match status" value="1"/>
</dbReference>
<sequence>MSTKPTILFVCIHNAGHSQMATGYLTHLAGDTLNDLAASSTPASSISPRVSKAMREEGINLVKEIPKILTANAAQKSHLVTTMGCGDACLLFPVDDPAGQGLDAVRFVWDEIRRLVEGLIAEIGADR</sequence>
<evidence type="ECO:0000313" key="4">
    <source>
        <dbReference type="Proteomes" id="UP001610444"/>
    </source>
</evidence>
<comment type="caution">
    <text evidence="3">The sequence shown here is derived from an EMBL/GenBank/DDBJ whole genome shotgun (WGS) entry which is preliminary data.</text>
</comment>
<keyword evidence="1" id="KW-0059">Arsenical resistance</keyword>
<gene>
    <name evidence="3" type="ORF">BJX68DRAFT_260624</name>
</gene>
<dbReference type="Gene3D" id="3.40.50.2300">
    <property type="match status" value="1"/>
</dbReference>
<accession>A0ABR4LEI7</accession>
<dbReference type="Proteomes" id="UP001610444">
    <property type="component" value="Unassembled WGS sequence"/>
</dbReference>
<dbReference type="SUPFAM" id="SSF52788">
    <property type="entry name" value="Phosphotyrosine protein phosphatases I"/>
    <property type="match status" value="1"/>
</dbReference>
<proteinExistence type="predicted"/>
<dbReference type="InterPro" id="IPR023485">
    <property type="entry name" value="Ptyr_pPase"/>
</dbReference>
<dbReference type="EMBL" id="JBFXLR010000001">
    <property type="protein sequence ID" value="KAL2861822.1"/>
    <property type="molecule type" value="Genomic_DNA"/>
</dbReference>